<evidence type="ECO:0000259" key="3">
    <source>
        <dbReference type="Pfam" id="PF25390"/>
    </source>
</evidence>
<dbReference type="PANTHER" id="PTHR22870">
    <property type="entry name" value="REGULATOR OF CHROMOSOME CONDENSATION"/>
    <property type="match status" value="1"/>
</dbReference>
<dbReference type="InterPro" id="IPR000408">
    <property type="entry name" value="Reg_chr_condens"/>
</dbReference>
<keyword evidence="2" id="KW-0732">Signal</keyword>
<dbReference type="InterPro" id="IPR017868">
    <property type="entry name" value="Filamin/ABP280_repeat-like"/>
</dbReference>
<evidence type="ECO:0000313" key="4">
    <source>
        <dbReference type="EMBL" id="GEP41914.1"/>
    </source>
</evidence>
<dbReference type="Pfam" id="PF05345">
    <property type="entry name" value="He_PIG"/>
    <property type="match status" value="1"/>
</dbReference>
<dbReference type="InterPro" id="IPR058923">
    <property type="entry name" value="RCC1-like_dom"/>
</dbReference>
<comment type="caution">
    <text evidence="4">The sequence shown here is derived from an EMBL/GenBank/DDBJ whole genome shotgun (WGS) entry which is preliminary data.</text>
</comment>
<dbReference type="Pfam" id="PF25390">
    <property type="entry name" value="WD40_RLD"/>
    <property type="match status" value="2"/>
</dbReference>
<keyword evidence="1" id="KW-0677">Repeat</keyword>
<dbReference type="PROSITE" id="PS50194">
    <property type="entry name" value="FILAMIN_REPEAT"/>
    <property type="match status" value="1"/>
</dbReference>
<dbReference type="Gene3D" id="2.60.40.2810">
    <property type="match status" value="1"/>
</dbReference>
<dbReference type="PANTHER" id="PTHR22870:SF408">
    <property type="entry name" value="OS09G0560450 PROTEIN"/>
    <property type="match status" value="1"/>
</dbReference>
<dbReference type="CDD" id="cd14948">
    <property type="entry name" value="BACON"/>
    <property type="match status" value="1"/>
</dbReference>
<feature type="signal peptide" evidence="2">
    <location>
        <begin position="1"/>
        <end position="34"/>
    </location>
</feature>
<evidence type="ECO:0000256" key="1">
    <source>
        <dbReference type="ARBA" id="ARBA00022737"/>
    </source>
</evidence>
<dbReference type="Gene3D" id="2.130.10.30">
    <property type="entry name" value="Regulator of chromosome condensation 1/beta-lactamase-inhibitor protein II"/>
    <property type="match status" value="5"/>
</dbReference>
<feature type="domain" description="RCC1-like" evidence="3">
    <location>
        <begin position="130"/>
        <end position="517"/>
    </location>
</feature>
<dbReference type="PROSITE" id="PS50012">
    <property type="entry name" value="RCC1_3"/>
    <property type="match status" value="11"/>
</dbReference>
<dbReference type="GO" id="GO:0005509">
    <property type="term" value="F:calcium ion binding"/>
    <property type="evidence" value="ECO:0007669"/>
    <property type="project" value="InterPro"/>
</dbReference>
<dbReference type="Proteomes" id="UP000321577">
    <property type="component" value="Unassembled WGS sequence"/>
</dbReference>
<dbReference type="InterPro" id="IPR051210">
    <property type="entry name" value="Ub_ligase/GEF_domain"/>
</dbReference>
<dbReference type="Gene3D" id="2.60.40.10">
    <property type="entry name" value="Immunoglobulins"/>
    <property type="match status" value="5"/>
</dbReference>
<dbReference type="InterPro" id="IPR024361">
    <property type="entry name" value="BACON"/>
</dbReference>
<dbReference type="InterPro" id="IPR015919">
    <property type="entry name" value="Cadherin-like_sf"/>
</dbReference>
<gene>
    <name evidence="4" type="ORF">BGE01nite_12050</name>
</gene>
<dbReference type="PROSITE" id="PS00626">
    <property type="entry name" value="RCC1_2"/>
    <property type="match status" value="3"/>
</dbReference>
<accession>A0A512M5A6</accession>
<dbReference type="OrthoDB" id="199452at2"/>
<reference evidence="4 5" key="1">
    <citation type="submission" date="2019-07" db="EMBL/GenBank/DDBJ databases">
        <title>Whole genome shotgun sequence of Brevifollis gellanilyticus NBRC 108608.</title>
        <authorList>
            <person name="Hosoyama A."/>
            <person name="Uohara A."/>
            <person name="Ohji S."/>
            <person name="Ichikawa N."/>
        </authorList>
    </citation>
    <scope>NUCLEOTIDE SEQUENCE [LARGE SCALE GENOMIC DNA]</scope>
    <source>
        <strain evidence="4 5">NBRC 108608</strain>
    </source>
</reference>
<dbReference type="EMBL" id="BKAG01000006">
    <property type="protein sequence ID" value="GEP41914.1"/>
    <property type="molecule type" value="Genomic_DNA"/>
</dbReference>
<evidence type="ECO:0000313" key="5">
    <source>
        <dbReference type="Proteomes" id="UP000321577"/>
    </source>
</evidence>
<keyword evidence="5" id="KW-1185">Reference proteome</keyword>
<dbReference type="InterPro" id="IPR009091">
    <property type="entry name" value="RCC1/BLIP-II"/>
</dbReference>
<evidence type="ECO:0000256" key="2">
    <source>
        <dbReference type="SAM" id="SignalP"/>
    </source>
</evidence>
<dbReference type="Pfam" id="PF17963">
    <property type="entry name" value="Big_9"/>
    <property type="match status" value="1"/>
</dbReference>
<dbReference type="SUPFAM" id="SSF50985">
    <property type="entry name" value="RCC1/BLIP-II"/>
    <property type="match status" value="3"/>
</dbReference>
<dbReference type="GO" id="GO:0016020">
    <property type="term" value="C:membrane"/>
    <property type="evidence" value="ECO:0007669"/>
    <property type="project" value="InterPro"/>
</dbReference>
<feature type="chain" id="PRO_5021935576" description="RCC1-like domain-containing protein" evidence="2">
    <location>
        <begin position="35"/>
        <end position="2158"/>
    </location>
</feature>
<dbReference type="Pfam" id="PF13540">
    <property type="entry name" value="RCC1_2"/>
    <property type="match status" value="1"/>
</dbReference>
<dbReference type="PRINTS" id="PR00633">
    <property type="entry name" value="RCCNDNSATION"/>
</dbReference>
<dbReference type="SUPFAM" id="SSF49313">
    <property type="entry name" value="Cadherin-like"/>
    <property type="match status" value="1"/>
</dbReference>
<feature type="domain" description="RCC1-like" evidence="3">
    <location>
        <begin position="757"/>
        <end position="1049"/>
    </location>
</feature>
<proteinExistence type="predicted"/>
<organism evidence="4 5">
    <name type="scientific">Brevifollis gellanilyticus</name>
    <dbReference type="NCBI Taxonomy" id="748831"/>
    <lineage>
        <taxon>Bacteria</taxon>
        <taxon>Pseudomonadati</taxon>
        <taxon>Verrucomicrobiota</taxon>
        <taxon>Verrucomicrobiia</taxon>
        <taxon>Verrucomicrobiales</taxon>
        <taxon>Verrucomicrobiaceae</taxon>
    </lineage>
</organism>
<dbReference type="InterPro" id="IPR013783">
    <property type="entry name" value="Ig-like_fold"/>
</dbReference>
<name>A0A512M5A6_9BACT</name>
<dbReference type="NCBIfam" id="NF012200">
    <property type="entry name" value="choice_anch_D"/>
    <property type="match status" value="3"/>
</dbReference>
<protein>
    <recommendedName>
        <fullName evidence="3">RCC1-like domain-containing protein</fullName>
    </recommendedName>
</protein>
<sequence>MRLNSSLRSSLSQVFCRTLPVLASLLLAAPSAQAALSATFNAAADVPVTAASYTPAGDVDFTLNFAPTPGTNLTVVKNTGVPFMVGAFTNLANGAAVNLSFDGKTYPFVAWYYGGEGNNDLVLLWAHTKLAAWGWNEHGTLGDGTLVQRDAPVMVDRTGVLADKTIVQVSCGTYHTLALTTEGRVYAWGKNGFLGFTATTPGSFSLPAPVNTDSGVSALHGKTVVAVAAGGDSYSLALCSDGSLVSWGYNPFGQLGDNSQTSREMPVLVNTTAGLSALAGKTVTSIAAGESFNLALCSDGSLVSWGRNHYGQLGDNSQTNRWVPVLVDRELGRSALAGKAVRSLAAAASSSLVLCEDGSVVGWGLNQHGNLGDGTMTNRLTPTVMNTEAGVSFLHGRQVTSLVAGQQHTIILCSDGTLAACGWAYQGRLGMGPSETWDRSVFPRQVNAISGQSALFGKTVTALSAGLTHSMALCSDGTVVAWGDNTYGQIGKGSTQSSYFTAVAVNTAPGTSALAGQRVTALAGSAPDARFSVVIYGVQATPEITINGNGMEIASGDTSPSLGDHTTFSGAIVQGSAVTRMFTASNSGAAPLNLTGSPQVTISGPNASDFTVTSQPASSLSFGGQSSFQVAFNSTAPGLRKATVSITNNDTDESTYVFTIQGVGVSPDFTFNSASDVPITTDGLYASGTVQLTLNFAPAPGTNLTVVKNTGTSFIQGTFAGVPNGGTVNLTYDGKTYPFVAWYYGGEGSNDLVLLWAKTFIAGWGDNQDYQLTGSFPNTFPPVKLAPTRVDRTGVLEGKTIVQLAMGDSHCLALTTEGKVYSWGSSYSGQLGYLGGDGRSAYPVQTDAGSSLAGKTVVAIAAGANHSLALCSDGTVSAWGSNTQGQLGAAGGTQLSIPVQVNNIGVSALMGKTVTAITAGRFHSVALCSDGKVAAWGSNSNAQLGNGFESGGSLPRAVVYGVLAEKTVLSVKAGPMHTLALCSDGTLVSWGSNLNGSLGIGTTGNPSEPVAVSTAEGSSALFGKTVVSMAAADQCLALCSDGTVAEWGRSLLSPVAVSTVAGVSALHGKTVTAVAVGSGHNLALCSDGSLASWGANSRGQLGDNSTTTRSVPGLVSTEEDVSVLAGLPVTGLPVSLTDSESSVAIFTPSPPEIQVSGLFPGTPSNTLVEIVDGDTTPSPADLTEFEPVLLQESAVHDFSISNRGIERLTLNPNPPFGELVTIGGPNPGNFSFVLYNPNNGTSPPPLPTTITSRGLARFRLSFTPNGLGVRTATVTIRSNDPDEDPYTFVVRGTGVTPEIEIRESGNNVASGSTFALGEVAVAGNSQSFVKTFVINNLGTADLRGRTNIPSNLQVTKYGENADDFTVLTQPAGSVAPGGSTTFTIQGNPSHFSTRTATLEIENNDLNEGSYFINLTMSGVSSSAPIAGKESVTGISFDGATLKAEVNGKGHERQVYFEYGTTNTYGSRVEATPGTVTAGPTQISAVLSGLLPNTTYHFRAGVAGPVGSAVTKNKTFTTLNRLPVALADSAVVLPGGQVVIPVLANDTDPGDVLNIASFTQPAPAVGKVTKVGNTLVFTAAASFNGGTFSYAAGDANRGKSTAATVTLTLGSCEIGPDVTIPADSPPYALTVTANAPWGVIENTSWLSFLPPAANATSVTFIPAPNASKTSRTATVNVGGKTHTVTQSGVSAVPVLTVPPFIPQAAISANYELAIPTENGPVTYTATNLPKGLTLSNATGKITGYPTEAKTSSVTVKAKNVQGDSSSISFNITVLDIPASVVGSFSALVEDDTALTDKLGGFMTMTVTKTGGVTGTLKLGAGSHPFTGRLNTAETPAAPDPLHPVLRTSVKRAGRPNVELLVRMNDDETDLISGEVTLAGAEPASLELEGSRHVWDAKTKPADNYQGYYTVALQPTSTAADIPQGDGFLTMTVTPAGAVSWSGQLADGTVMPAQTCTLWADGRVPLFIVFGKGLGSLTQSLTISSATRAATGPLRWHKKPQVVRAYADGFGNATLQASGGKYVPPGPNKTILGLNAPALVNLDFKSGGIEDASQFVPSISFSISTQHQGSRPAEGNPAQIKLTKIDVVKGTYMGTMTLKDPNPFNASLPQVSRPVTFQGVLVPHLNFGTGYFLLPAIAGPPVDVTKSPTLSGRVQITTMP</sequence>